<dbReference type="HOGENOM" id="CLU_1447695_0_0_1"/>
<feature type="compositionally biased region" description="Basic and acidic residues" evidence="2">
    <location>
        <begin position="103"/>
        <end position="132"/>
    </location>
</feature>
<evidence type="ECO:0000256" key="1">
    <source>
        <dbReference type="SAM" id="Coils"/>
    </source>
</evidence>
<proteinExistence type="predicted"/>
<accession>A0A0D2BYG2</accession>
<evidence type="ECO:0000313" key="4">
    <source>
        <dbReference type="Proteomes" id="UP000054342"/>
    </source>
</evidence>
<evidence type="ECO:0000313" key="3">
    <source>
        <dbReference type="EMBL" id="KIW57456.1"/>
    </source>
</evidence>
<keyword evidence="1" id="KW-0175">Coiled coil</keyword>
<sequence length="187" mass="19167">MAPTHPTQAPLRDVPLWCIDPRLLQQGATTTPTTNPAPFMSAAGVGAPGAPAPGPAAGVVPPGLSAAAVAAGAPGAAPPSAPASAAGPPASAAASAAPPATAAEREARRREHNKKRDQASRSVEGDLRKEAFKMVGADNEPAKADSSQESRGARQWRRLIAVLEEVAALRSENEDLKRRLEAAEKRE</sequence>
<organism evidence="3 4">
    <name type="scientific">Exophiala xenobiotica</name>
    <dbReference type="NCBI Taxonomy" id="348802"/>
    <lineage>
        <taxon>Eukaryota</taxon>
        <taxon>Fungi</taxon>
        <taxon>Dikarya</taxon>
        <taxon>Ascomycota</taxon>
        <taxon>Pezizomycotina</taxon>
        <taxon>Eurotiomycetes</taxon>
        <taxon>Chaetothyriomycetidae</taxon>
        <taxon>Chaetothyriales</taxon>
        <taxon>Herpotrichiellaceae</taxon>
        <taxon>Exophiala</taxon>
    </lineage>
</organism>
<dbReference type="EMBL" id="KN847319">
    <property type="protein sequence ID" value="KIW57456.1"/>
    <property type="molecule type" value="Genomic_DNA"/>
</dbReference>
<feature type="compositionally biased region" description="Low complexity" evidence="2">
    <location>
        <begin position="28"/>
        <end position="75"/>
    </location>
</feature>
<feature type="region of interest" description="Disordered" evidence="2">
    <location>
        <begin position="27"/>
        <end position="154"/>
    </location>
</feature>
<dbReference type="GeneID" id="25327915"/>
<name>A0A0D2BYG2_9EURO</name>
<dbReference type="AlphaFoldDB" id="A0A0D2BYG2"/>
<dbReference type="RefSeq" id="XP_013318040.1">
    <property type="nucleotide sequence ID" value="XM_013462586.1"/>
</dbReference>
<dbReference type="Proteomes" id="UP000054342">
    <property type="component" value="Unassembled WGS sequence"/>
</dbReference>
<evidence type="ECO:0000256" key="2">
    <source>
        <dbReference type="SAM" id="MobiDB-lite"/>
    </source>
</evidence>
<feature type="compositionally biased region" description="Basic and acidic residues" evidence="2">
    <location>
        <begin position="140"/>
        <end position="152"/>
    </location>
</feature>
<gene>
    <name evidence="3" type="ORF">PV05_06007</name>
</gene>
<protein>
    <submittedName>
        <fullName evidence="3">Uncharacterized protein</fullName>
    </submittedName>
</protein>
<feature type="compositionally biased region" description="Low complexity" evidence="2">
    <location>
        <begin position="82"/>
        <end position="102"/>
    </location>
</feature>
<keyword evidence="4" id="KW-1185">Reference proteome</keyword>
<feature type="coiled-coil region" evidence="1">
    <location>
        <begin position="159"/>
        <end position="186"/>
    </location>
</feature>
<reference evidence="3 4" key="1">
    <citation type="submission" date="2015-01" db="EMBL/GenBank/DDBJ databases">
        <title>The Genome Sequence of Exophiala xenobiotica CBS118157.</title>
        <authorList>
            <consortium name="The Broad Institute Genomics Platform"/>
            <person name="Cuomo C."/>
            <person name="de Hoog S."/>
            <person name="Gorbushina A."/>
            <person name="Stielow B."/>
            <person name="Teixiera M."/>
            <person name="Abouelleil A."/>
            <person name="Chapman S.B."/>
            <person name="Priest M."/>
            <person name="Young S.K."/>
            <person name="Wortman J."/>
            <person name="Nusbaum C."/>
            <person name="Birren B."/>
        </authorList>
    </citation>
    <scope>NUCLEOTIDE SEQUENCE [LARGE SCALE GENOMIC DNA]</scope>
    <source>
        <strain evidence="3 4">CBS 118157</strain>
    </source>
</reference>